<comment type="similarity">
    <text evidence="2">Belongs to the threonine aldolase family.</text>
</comment>
<evidence type="ECO:0000256" key="2">
    <source>
        <dbReference type="ARBA" id="ARBA00006966"/>
    </source>
</evidence>
<dbReference type="InterPro" id="IPR015422">
    <property type="entry name" value="PyrdxlP-dep_Trfase_small"/>
</dbReference>
<evidence type="ECO:0000313" key="5">
    <source>
        <dbReference type="EMBL" id="CUP74235.1"/>
    </source>
</evidence>
<name>A0A174QTQ9_9FIRM</name>
<dbReference type="OrthoDB" id="9774495at2"/>
<proteinExistence type="inferred from homology"/>
<dbReference type="GO" id="GO:0016829">
    <property type="term" value="F:lyase activity"/>
    <property type="evidence" value="ECO:0007669"/>
    <property type="project" value="UniProtKB-KW"/>
</dbReference>
<dbReference type="PANTHER" id="PTHR48097">
    <property type="entry name" value="L-THREONINE ALDOLASE-RELATED"/>
    <property type="match status" value="1"/>
</dbReference>
<organism evidence="5 6">
    <name type="scientific">Blautia wexlerae</name>
    <dbReference type="NCBI Taxonomy" id="418240"/>
    <lineage>
        <taxon>Bacteria</taxon>
        <taxon>Bacillati</taxon>
        <taxon>Bacillota</taxon>
        <taxon>Clostridia</taxon>
        <taxon>Lachnospirales</taxon>
        <taxon>Lachnospiraceae</taxon>
        <taxon>Blautia</taxon>
    </lineage>
</organism>
<keyword evidence="5" id="KW-0456">Lyase</keyword>
<dbReference type="PANTHER" id="PTHR48097:SF5">
    <property type="entry name" value="LOW SPECIFICITY L-THREONINE ALDOLASE"/>
    <property type="match status" value="1"/>
</dbReference>
<reference evidence="5 6" key="1">
    <citation type="submission" date="2015-09" db="EMBL/GenBank/DDBJ databases">
        <authorList>
            <consortium name="Pathogen Informatics"/>
        </authorList>
    </citation>
    <scope>NUCLEOTIDE SEQUENCE [LARGE SCALE GENOMIC DNA]</scope>
    <source>
        <strain evidence="5 6">2789STDY5834911</strain>
    </source>
</reference>
<dbReference type="EC" id="4.1.2.48" evidence="5"/>
<evidence type="ECO:0000256" key="1">
    <source>
        <dbReference type="ARBA" id="ARBA00001933"/>
    </source>
</evidence>
<accession>A0A174QTQ9</accession>
<gene>
    <name evidence="5" type="primary">ltaE</name>
    <name evidence="5" type="ORF">ERS852523_02655</name>
</gene>
<evidence type="ECO:0000313" key="6">
    <source>
        <dbReference type="Proteomes" id="UP000095712"/>
    </source>
</evidence>
<comment type="cofactor">
    <cofactor evidence="1">
        <name>pyridoxal 5'-phosphate</name>
        <dbReference type="ChEBI" id="CHEBI:597326"/>
    </cofactor>
</comment>
<sequence length="355" mass="39503">MENTESRLYFASDYMEGAHPAIMKKLMETNLEKTVGYGQDPYTEDAKEKIRKACNAPEADVFLLVGGTQTNATVIDALLKSYQGVVAADTGHIATHESGAIEFGGHKVLTVPQKDGKISAQQIEKLVKDFYDDANYEHMVMPGMVYISQPTEYGTLYSREELAALSKVCRENHLPLYVDGARLAYALASPENDVTLTDLAELSDVFYIGGTKCGALFGEAVVIPQKGRIPHFFTIIKQHGALLAKGRIAGIQFGELFTDGLYLRIGKPAMEAAEQIKDALKKYGYQLSLDTPTNQIFCIVSNDVMKKIAQDVEFGFWEKYDETHSVIRFATSWATTMEDTQKLIQILEINKRKNQ</sequence>
<dbReference type="InterPro" id="IPR015421">
    <property type="entry name" value="PyrdxlP-dep_Trfase_major"/>
</dbReference>
<evidence type="ECO:0000256" key="3">
    <source>
        <dbReference type="ARBA" id="ARBA00022898"/>
    </source>
</evidence>
<dbReference type="InterPro" id="IPR015424">
    <property type="entry name" value="PyrdxlP-dep_Trfase"/>
</dbReference>
<feature type="domain" description="Aromatic amino acid beta-eliminating lyase/threonine aldolase" evidence="4">
    <location>
        <begin position="10"/>
        <end position="294"/>
    </location>
</feature>
<dbReference type="EMBL" id="CZAW01000029">
    <property type="protein sequence ID" value="CUP74235.1"/>
    <property type="molecule type" value="Genomic_DNA"/>
</dbReference>
<dbReference type="Gene3D" id="3.40.640.10">
    <property type="entry name" value="Type I PLP-dependent aspartate aminotransferase-like (Major domain)"/>
    <property type="match status" value="1"/>
</dbReference>
<dbReference type="Pfam" id="PF01212">
    <property type="entry name" value="Beta_elim_lyase"/>
    <property type="match status" value="1"/>
</dbReference>
<dbReference type="SUPFAM" id="SSF53383">
    <property type="entry name" value="PLP-dependent transferases"/>
    <property type="match status" value="1"/>
</dbReference>
<protein>
    <submittedName>
        <fullName evidence="5">Low specificity L-threonine aldolase</fullName>
        <ecNumber evidence="5">4.1.2.48</ecNumber>
    </submittedName>
</protein>
<dbReference type="Gene3D" id="3.90.1150.10">
    <property type="entry name" value="Aspartate Aminotransferase, domain 1"/>
    <property type="match status" value="1"/>
</dbReference>
<dbReference type="InterPro" id="IPR001597">
    <property type="entry name" value="ArAA_b-elim_lyase/Thr_aldolase"/>
</dbReference>
<dbReference type="RefSeq" id="WP_055152227.1">
    <property type="nucleotide sequence ID" value="NZ_CZAW01000029.1"/>
</dbReference>
<dbReference type="AlphaFoldDB" id="A0A174QTQ9"/>
<dbReference type="Proteomes" id="UP000095712">
    <property type="component" value="Unassembled WGS sequence"/>
</dbReference>
<dbReference type="GO" id="GO:0006520">
    <property type="term" value="P:amino acid metabolic process"/>
    <property type="evidence" value="ECO:0007669"/>
    <property type="project" value="InterPro"/>
</dbReference>
<evidence type="ECO:0000259" key="4">
    <source>
        <dbReference type="Pfam" id="PF01212"/>
    </source>
</evidence>
<keyword evidence="3" id="KW-0663">Pyridoxal phosphate</keyword>